<dbReference type="AlphaFoldDB" id="A0A1Y6HDK3"/>
<evidence type="ECO:0000313" key="2">
    <source>
        <dbReference type="EMBL" id="SMR01568.1"/>
    </source>
</evidence>
<dbReference type="Proteomes" id="UP000195877">
    <property type="component" value="Chromosome 1"/>
</dbReference>
<evidence type="ECO:0000313" key="1">
    <source>
        <dbReference type="EMBL" id="SMR00986.1"/>
    </source>
</evidence>
<keyword evidence="3" id="KW-1185">Reference proteome</keyword>
<evidence type="ECO:0000313" key="4">
    <source>
        <dbReference type="Proteomes" id="UP000195953"/>
    </source>
</evidence>
<protein>
    <submittedName>
        <fullName evidence="2">Alkaline phosphatase</fullName>
    </submittedName>
</protein>
<name>A0A1Y6HDK3_9XANT</name>
<dbReference type="Proteomes" id="UP000195953">
    <property type="component" value="Chromosome 1"/>
</dbReference>
<dbReference type="OrthoDB" id="327733at2"/>
<gene>
    <name evidence="2" type="ORF">PD5205_00247</name>
    <name evidence="1" type="ORF">PD885_03766</name>
</gene>
<dbReference type="EMBL" id="LT853882">
    <property type="protein sequence ID" value="SMR00986.1"/>
    <property type="molecule type" value="Genomic_DNA"/>
</dbReference>
<proteinExistence type="predicted"/>
<reference evidence="1 3" key="2">
    <citation type="submission" date="2017-05" db="EMBL/GenBank/DDBJ databases">
        <authorList>
            <person name="Blom J."/>
        </authorList>
    </citation>
    <scope>NUCLEOTIDE SEQUENCE [LARGE SCALE GENOMIC DNA]</scope>
    <source>
        <strain evidence="1">PD885</strain>
    </source>
</reference>
<dbReference type="STRING" id="48664.BER92_01190"/>
<dbReference type="eggNOG" id="COG3540">
    <property type="taxonomic scope" value="Bacteria"/>
</dbReference>
<reference evidence="2 4" key="1">
    <citation type="submission" date="2017-05" db="EMBL/GenBank/DDBJ databases">
        <authorList>
            <person name="Song R."/>
            <person name="Chenine A.L."/>
            <person name="Ruprecht R.M."/>
        </authorList>
    </citation>
    <scope>NUCLEOTIDE SEQUENCE [LARGE SCALE GENOMIC DNA]</scope>
    <source>
        <strain evidence="2">PD5205</strain>
    </source>
</reference>
<evidence type="ECO:0000313" key="3">
    <source>
        <dbReference type="Proteomes" id="UP000195877"/>
    </source>
</evidence>
<organism evidence="2 4">
    <name type="scientific">Xanthomonas fragariae</name>
    <dbReference type="NCBI Taxonomy" id="48664"/>
    <lineage>
        <taxon>Bacteria</taxon>
        <taxon>Pseudomonadati</taxon>
        <taxon>Pseudomonadota</taxon>
        <taxon>Gammaproteobacteria</taxon>
        <taxon>Lysobacterales</taxon>
        <taxon>Lysobacteraceae</taxon>
        <taxon>Xanthomonas</taxon>
    </lineage>
</organism>
<dbReference type="EMBL" id="LT853885">
    <property type="protein sequence ID" value="SMR01568.1"/>
    <property type="molecule type" value="Genomic_DNA"/>
</dbReference>
<accession>A0A1Y6HDK3</accession>
<sequence>MIAASDPGRRLLQGLGTGLLLPATAAWSGHTLAAPSGRASITDGVHSGDVLKGRARCCGAVAIARRARVECETRPSLRRGHRVDGQMAVPAHDFTAHVDLGALPHDHDIL</sequence>